<proteinExistence type="predicted"/>
<dbReference type="AlphaFoldDB" id="A0ABC8L6R7"/>
<dbReference type="GO" id="GO:0003677">
    <property type="term" value="F:DNA binding"/>
    <property type="evidence" value="ECO:0007669"/>
    <property type="project" value="UniProtKB-UniRule"/>
</dbReference>
<evidence type="ECO:0000259" key="3">
    <source>
        <dbReference type="PROSITE" id="PS50118"/>
    </source>
</evidence>
<dbReference type="PANTHER" id="PTHR47658">
    <property type="entry name" value="HIGH MOBILITY GROUP B PROTEIN 12-RELATED"/>
    <property type="match status" value="1"/>
</dbReference>
<feature type="region of interest" description="Disordered" evidence="2">
    <location>
        <begin position="127"/>
        <end position="158"/>
    </location>
</feature>
<gene>
    <name evidence="4" type="ORF">ERUC_LOCUS30318</name>
</gene>
<dbReference type="Pfam" id="PF00505">
    <property type="entry name" value="HMG_box"/>
    <property type="match status" value="1"/>
</dbReference>
<keyword evidence="1" id="KW-0238">DNA-binding</keyword>
<feature type="DNA-binding region" description="HMG box" evidence="1">
    <location>
        <begin position="64"/>
        <end position="132"/>
    </location>
</feature>
<dbReference type="PROSITE" id="PS50118">
    <property type="entry name" value="HMG_BOX_2"/>
    <property type="match status" value="1"/>
</dbReference>
<evidence type="ECO:0000256" key="2">
    <source>
        <dbReference type="SAM" id="MobiDB-lite"/>
    </source>
</evidence>
<dbReference type="Gene3D" id="1.10.30.10">
    <property type="entry name" value="High mobility group box domain"/>
    <property type="match status" value="1"/>
</dbReference>
<organism evidence="4 5">
    <name type="scientific">Eruca vesicaria subsp. sativa</name>
    <name type="common">Garden rocket</name>
    <name type="synonym">Eruca sativa</name>
    <dbReference type="NCBI Taxonomy" id="29727"/>
    <lineage>
        <taxon>Eukaryota</taxon>
        <taxon>Viridiplantae</taxon>
        <taxon>Streptophyta</taxon>
        <taxon>Embryophyta</taxon>
        <taxon>Tracheophyta</taxon>
        <taxon>Spermatophyta</taxon>
        <taxon>Magnoliopsida</taxon>
        <taxon>eudicotyledons</taxon>
        <taxon>Gunneridae</taxon>
        <taxon>Pentapetalae</taxon>
        <taxon>rosids</taxon>
        <taxon>malvids</taxon>
        <taxon>Brassicales</taxon>
        <taxon>Brassicaceae</taxon>
        <taxon>Brassiceae</taxon>
        <taxon>Eruca</taxon>
    </lineage>
</organism>
<sequence>MADGRRLPTGGLVTRAKDGRAFVFCERCYQSVQVGRMHGCIPDDAKIETEAKEKPIEKKKSKLKLPPPTAFYIFMNGFREIYRYENRFINLKDVPKFGGEKWKSFTEEEKKVYRDKAAELLEKYNKSLECSDADDDDEEEDEEEETYDAEEKQADEVENKKRCTQWWSNR</sequence>
<reference evidence="4 5" key="1">
    <citation type="submission" date="2022-03" db="EMBL/GenBank/DDBJ databases">
        <authorList>
            <person name="Macdonald S."/>
            <person name="Ahmed S."/>
            <person name="Newling K."/>
        </authorList>
    </citation>
    <scope>NUCLEOTIDE SEQUENCE [LARGE SCALE GENOMIC DNA]</scope>
</reference>
<evidence type="ECO:0000313" key="4">
    <source>
        <dbReference type="EMBL" id="CAH8365133.1"/>
    </source>
</evidence>
<dbReference type="Proteomes" id="UP001642260">
    <property type="component" value="Unassembled WGS sequence"/>
</dbReference>
<accession>A0ABC8L6R7</accession>
<feature type="compositionally biased region" description="Acidic residues" evidence="2">
    <location>
        <begin position="131"/>
        <end position="148"/>
    </location>
</feature>
<dbReference type="PANTHER" id="PTHR47658:SF1">
    <property type="entry name" value="MEIOSIS INITIATOR PROTEIN"/>
    <property type="match status" value="1"/>
</dbReference>
<protein>
    <recommendedName>
        <fullName evidence="3">HMG box domain-containing protein</fullName>
    </recommendedName>
</protein>
<comment type="caution">
    <text evidence="4">The sequence shown here is derived from an EMBL/GenBank/DDBJ whole genome shotgun (WGS) entry which is preliminary data.</text>
</comment>
<dbReference type="SUPFAM" id="SSF47095">
    <property type="entry name" value="HMG-box"/>
    <property type="match status" value="1"/>
</dbReference>
<dbReference type="EMBL" id="CAKOAT010390710">
    <property type="protein sequence ID" value="CAH8365133.1"/>
    <property type="molecule type" value="Genomic_DNA"/>
</dbReference>
<dbReference type="GO" id="GO:0005634">
    <property type="term" value="C:nucleus"/>
    <property type="evidence" value="ECO:0007669"/>
    <property type="project" value="UniProtKB-UniRule"/>
</dbReference>
<feature type="domain" description="HMG box" evidence="3">
    <location>
        <begin position="64"/>
        <end position="132"/>
    </location>
</feature>
<keyword evidence="1" id="KW-0539">Nucleus</keyword>
<keyword evidence="5" id="KW-1185">Reference proteome</keyword>
<evidence type="ECO:0000256" key="1">
    <source>
        <dbReference type="PROSITE-ProRule" id="PRU00267"/>
    </source>
</evidence>
<feature type="compositionally biased region" description="Basic and acidic residues" evidence="2">
    <location>
        <begin position="149"/>
        <end position="158"/>
    </location>
</feature>
<name>A0ABC8L6R7_ERUVS</name>
<dbReference type="InterPro" id="IPR036910">
    <property type="entry name" value="HMG_box_dom_sf"/>
</dbReference>
<evidence type="ECO:0000313" key="5">
    <source>
        <dbReference type="Proteomes" id="UP001642260"/>
    </source>
</evidence>
<dbReference type="InterPro" id="IPR009071">
    <property type="entry name" value="HMG_box_dom"/>
</dbReference>
<dbReference type="SMART" id="SM00398">
    <property type="entry name" value="HMG"/>
    <property type="match status" value="1"/>
</dbReference>